<organism evidence="1 2">
    <name type="scientific">Panagrolaimus sp. JU765</name>
    <dbReference type="NCBI Taxonomy" id="591449"/>
    <lineage>
        <taxon>Eukaryota</taxon>
        <taxon>Metazoa</taxon>
        <taxon>Ecdysozoa</taxon>
        <taxon>Nematoda</taxon>
        <taxon>Chromadorea</taxon>
        <taxon>Rhabditida</taxon>
        <taxon>Tylenchina</taxon>
        <taxon>Panagrolaimomorpha</taxon>
        <taxon>Panagrolaimoidea</taxon>
        <taxon>Panagrolaimidae</taxon>
        <taxon>Panagrolaimus</taxon>
    </lineage>
</organism>
<sequence>MDSINFPAFPLVVQETVVEKILLNLQVADCFEFSKTSEYCLWLMQRVRTKKVIKYAEVVCFGDGLTLYLDGKKLNLYHSSTSEDQLKNLLSFVEFRTLRITEDFFKWKNFGYFANSWAKAVKNVRKLCILSYISERQVTFLLSMIETLESLEIHEEIYDDKFVRRVLEKMQNIKCLFLMGKMDDKILDLIASKSSPEKPIQKCHVYSFDCFTTAAYHRFLQNVHCAENADLMIRMFEG</sequence>
<evidence type="ECO:0000313" key="2">
    <source>
        <dbReference type="WBParaSite" id="JU765_v2.g3910.t1"/>
    </source>
</evidence>
<dbReference type="Proteomes" id="UP000887576">
    <property type="component" value="Unplaced"/>
</dbReference>
<proteinExistence type="predicted"/>
<name>A0AC34R6N7_9BILA</name>
<evidence type="ECO:0000313" key="1">
    <source>
        <dbReference type="Proteomes" id="UP000887576"/>
    </source>
</evidence>
<reference evidence="2" key="1">
    <citation type="submission" date="2022-11" db="UniProtKB">
        <authorList>
            <consortium name="WormBaseParasite"/>
        </authorList>
    </citation>
    <scope>IDENTIFICATION</scope>
</reference>
<accession>A0AC34R6N7</accession>
<protein>
    <submittedName>
        <fullName evidence="2">F-box domain-containing protein</fullName>
    </submittedName>
</protein>
<dbReference type="WBParaSite" id="JU765_v2.g3910.t1">
    <property type="protein sequence ID" value="JU765_v2.g3910.t1"/>
    <property type="gene ID" value="JU765_v2.g3910"/>
</dbReference>